<protein>
    <submittedName>
        <fullName evidence="1">Uncharacterized protein</fullName>
    </submittedName>
</protein>
<name>A3ZUE2_9BACT</name>
<comment type="caution">
    <text evidence="1">The sequence shown here is derived from an EMBL/GenBank/DDBJ whole genome shotgun (WGS) entry which is preliminary data.</text>
</comment>
<evidence type="ECO:0000313" key="2">
    <source>
        <dbReference type="Proteomes" id="UP000004358"/>
    </source>
</evidence>
<evidence type="ECO:0000313" key="1">
    <source>
        <dbReference type="EMBL" id="EAQ79852.1"/>
    </source>
</evidence>
<proteinExistence type="predicted"/>
<gene>
    <name evidence="1" type="ORF">DSM3645_21969</name>
</gene>
<dbReference type="HOGENOM" id="CLU_3285722_0_0_0"/>
<organism evidence="1 2">
    <name type="scientific">Blastopirellula marina DSM 3645</name>
    <dbReference type="NCBI Taxonomy" id="314230"/>
    <lineage>
        <taxon>Bacteria</taxon>
        <taxon>Pseudomonadati</taxon>
        <taxon>Planctomycetota</taxon>
        <taxon>Planctomycetia</taxon>
        <taxon>Pirellulales</taxon>
        <taxon>Pirellulaceae</taxon>
        <taxon>Blastopirellula</taxon>
    </lineage>
</organism>
<accession>A3ZUE2</accession>
<dbReference type="EMBL" id="AANZ01000012">
    <property type="protein sequence ID" value="EAQ79852.1"/>
    <property type="molecule type" value="Genomic_DNA"/>
</dbReference>
<dbReference type="AlphaFoldDB" id="A3ZUE2"/>
<sequence>MKKIGSAIATKLRHKNLVPRRRWIANGLSCFAIRDNQENR</sequence>
<reference evidence="1 2" key="1">
    <citation type="submission" date="2006-02" db="EMBL/GenBank/DDBJ databases">
        <authorList>
            <person name="Amann R."/>
            <person name="Ferriera S."/>
            <person name="Johnson J."/>
            <person name="Kravitz S."/>
            <person name="Halpern A."/>
            <person name="Remington K."/>
            <person name="Beeson K."/>
            <person name="Tran B."/>
            <person name="Rogers Y.-H."/>
            <person name="Friedman R."/>
            <person name="Venter J.C."/>
        </authorList>
    </citation>
    <scope>NUCLEOTIDE SEQUENCE [LARGE SCALE GENOMIC DNA]</scope>
    <source>
        <strain evidence="1 2">DSM 3645</strain>
    </source>
</reference>
<dbReference type="Proteomes" id="UP000004358">
    <property type="component" value="Unassembled WGS sequence"/>
</dbReference>